<dbReference type="InterPro" id="IPR029058">
    <property type="entry name" value="AB_hydrolase_fold"/>
</dbReference>
<dbReference type="Pfam" id="PF01764">
    <property type="entry name" value="Lipase_3"/>
    <property type="match status" value="1"/>
</dbReference>
<protein>
    <submittedName>
        <fullName evidence="3">Lipase</fullName>
    </submittedName>
</protein>
<feature type="compositionally biased region" description="Low complexity" evidence="1">
    <location>
        <begin position="62"/>
        <end position="76"/>
    </location>
</feature>
<sequence length="669" mass="72675">RGGGGERSMACTPASISTVLTSSAKDVTTAGGGLRRSASVGDVLCNRFQTMRRSRSEPLLRLSLRPSAARSAPREPMIGDRPAGISPFPFLYNSEGSSGVKLVEEGDGGDVEESPLDELGKDTRANWVERLLELRRLWKGRQGEEVVGESRRDDEEEMVEEEEAPCTATYESEEGEGAGGGKVAEFDREAFSSLLAGVPWGEIKLLSQLAFLCNVAYVIPLLKAEDLRSYYDLRWVTSSLEKKSEAAASAGPPTPAPEPPRKRPNRPAAAYGIAASAACYVHSRTMVGAATAGGPASGEGGRVTRESGMAADVATSTMTAVVAAGEEAKREAARDLRSLHSSPCEWFVCDDAATCTRYFVIQGSDSLSSWQANLLFDPTKFEGTEALVHRGIYEAAKGIYDQFLPEILVHLSRHGARARLRFTGHSLGGSLSLLVHLMLLARGVVAPSALLPVVTFGSPFVFCGGRRLLDDLGVAESQVRCVVMHRDIVPRAFSCTYPDHFAQLLKRLSRPFRSHHCLHKEKLLYSPLGKLYILQPDDKFSPPHPLLPPGSALYALDGGGGVGRSKVASAVRAFLNTPHPLETLRNPAAYGSEGTILRDHDSSNYLKAVNGVLRRHTRWVVTRTRERRLQHWWPLLTATLRDHPPWRGCHEETLVQPGLQAAEEVVSAA</sequence>
<feature type="region of interest" description="Disordered" evidence="1">
    <location>
        <begin position="1"/>
        <end position="35"/>
    </location>
</feature>
<dbReference type="GO" id="GO:0008970">
    <property type="term" value="F:phospholipase A1 activity"/>
    <property type="evidence" value="ECO:0007669"/>
    <property type="project" value="InterPro"/>
</dbReference>
<feature type="region of interest" description="Disordered" evidence="1">
    <location>
        <begin position="62"/>
        <end position="82"/>
    </location>
</feature>
<proteinExistence type="predicted"/>
<dbReference type="CDD" id="cd00519">
    <property type="entry name" value="Lipase_3"/>
    <property type="match status" value="1"/>
</dbReference>
<feature type="region of interest" description="Disordered" evidence="1">
    <location>
        <begin position="145"/>
        <end position="181"/>
    </location>
</feature>
<dbReference type="InterPro" id="IPR002921">
    <property type="entry name" value="Fungal_lipase-type"/>
</dbReference>
<dbReference type="EMBL" id="GDJX01011213">
    <property type="protein sequence ID" value="JAT56723.1"/>
    <property type="molecule type" value="Transcribed_RNA"/>
</dbReference>
<dbReference type="InterPro" id="IPR043367">
    <property type="entry name" value="PLIP1/2/3"/>
</dbReference>
<dbReference type="SUPFAM" id="SSF53474">
    <property type="entry name" value="alpha/beta-Hydrolases"/>
    <property type="match status" value="1"/>
</dbReference>
<feature type="domain" description="Fungal lipase-type" evidence="2">
    <location>
        <begin position="359"/>
        <end position="495"/>
    </location>
</feature>
<dbReference type="PANTHER" id="PTHR46483">
    <property type="entry name" value="PHOSPHOLIPASE A1 PLIP2, CHLOROPLASTIC"/>
    <property type="match status" value="1"/>
</dbReference>
<name>A0A1D1YQ25_9ARAE</name>
<dbReference type="GO" id="GO:0006629">
    <property type="term" value="P:lipid metabolic process"/>
    <property type="evidence" value="ECO:0007669"/>
    <property type="project" value="InterPro"/>
</dbReference>
<dbReference type="Gene3D" id="3.40.50.1820">
    <property type="entry name" value="alpha/beta hydrolase"/>
    <property type="match status" value="1"/>
</dbReference>
<evidence type="ECO:0000259" key="2">
    <source>
        <dbReference type="Pfam" id="PF01764"/>
    </source>
</evidence>
<evidence type="ECO:0000313" key="3">
    <source>
        <dbReference type="EMBL" id="JAT56723.1"/>
    </source>
</evidence>
<gene>
    <name evidence="3" type="primary">LIP_0</name>
    <name evidence="3" type="ORF">g.103604</name>
</gene>
<dbReference type="PANTHER" id="PTHR46483:SF1">
    <property type="entry name" value="PHOSPHOLIPASE A1 PLIP1, CHLOROPLASTIC"/>
    <property type="match status" value="1"/>
</dbReference>
<feature type="region of interest" description="Disordered" evidence="1">
    <location>
        <begin position="243"/>
        <end position="267"/>
    </location>
</feature>
<reference evidence="3" key="1">
    <citation type="submission" date="2015-07" db="EMBL/GenBank/DDBJ databases">
        <title>Transcriptome Assembly of Anthurium amnicola.</title>
        <authorList>
            <person name="Suzuki J."/>
        </authorList>
    </citation>
    <scope>NUCLEOTIDE SEQUENCE</scope>
</reference>
<feature type="non-terminal residue" evidence="3">
    <location>
        <position position="1"/>
    </location>
</feature>
<evidence type="ECO:0000256" key="1">
    <source>
        <dbReference type="SAM" id="MobiDB-lite"/>
    </source>
</evidence>
<accession>A0A1D1YQ25</accession>
<dbReference type="AlphaFoldDB" id="A0A1D1YQ25"/>
<feature type="compositionally biased region" description="Polar residues" evidence="1">
    <location>
        <begin position="14"/>
        <end position="26"/>
    </location>
</feature>
<feature type="compositionally biased region" description="Acidic residues" evidence="1">
    <location>
        <begin position="154"/>
        <end position="164"/>
    </location>
</feature>
<organism evidence="3">
    <name type="scientific">Anthurium amnicola</name>
    <dbReference type="NCBI Taxonomy" id="1678845"/>
    <lineage>
        <taxon>Eukaryota</taxon>
        <taxon>Viridiplantae</taxon>
        <taxon>Streptophyta</taxon>
        <taxon>Embryophyta</taxon>
        <taxon>Tracheophyta</taxon>
        <taxon>Spermatophyta</taxon>
        <taxon>Magnoliopsida</taxon>
        <taxon>Liliopsida</taxon>
        <taxon>Araceae</taxon>
        <taxon>Pothoideae</taxon>
        <taxon>Potheae</taxon>
        <taxon>Anthurium</taxon>
    </lineage>
</organism>